<dbReference type="InterPro" id="IPR036961">
    <property type="entry name" value="Kinesin_motor_dom_sf"/>
</dbReference>
<comment type="caution">
    <text evidence="6">Lacks conserved residue(s) required for the propagation of feature annotation.</text>
</comment>
<comment type="caution">
    <text evidence="8">The sequence shown here is derived from an EMBL/GenBank/DDBJ whole genome shotgun (WGS) entry which is preliminary data.</text>
</comment>
<protein>
    <recommendedName>
        <fullName evidence="7">Myosin motor domain-containing protein</fullName>
    </recommendedName>
</protein>
<dbReference type="PROSITE" id="PS51456">
    <property type="entry name" value="MYOSIN_MOTOR"/>
    <property type="match status" value="1"/>
</dbReference>
<dbReference type="Gene3D" id="1.10.10.820">
    <property type="match status" value="1"/>
</dbReference>
<keyword evidence="5 6" id="KW-0009">Actin-binding</keyword>
<dbReference type="CDD" id="cd00124">
    <property type="entry name" value="MYSc"/>
    <property type="match status" value="1"/>
</dbReference>
<feature type="domain" description="Myosin motor" evidence="7">
    <location>
        <begin position="48"/>
        <end position="499"/>
    </location>
</feature>
<name>A0ABD2N6A3_9CUCU</name>
<evidence type="ECO:0000256" key="1">
    <source>
        <dbReference type="ARBA" id="ARBA00022741"/>
    </source>
</evidence>
<dbReference type="GO" id="GO:0016459">
    <property type="term" value="C:myosin complex"/>
    <property type="evidence" value="ECO:0007669"/>
    <property type="project" value="UniProtKB-KW"/>
</dbReference>
<evidence type="ECO:0000256" key="6">
    <source>
        <dbReference type="PROSITE-ProRule" id="PRU00782"/>
    </source>
</evidence>
<dbReference type="Pfam" id="PF00063">
    <property type="entry name" value="Myosin_head"/>
    <property type="match status" value="1"/>
</dbReference>
<keyword evidence="3 6" id="KW-0518">Myosin</keyword>
<dbReference type="Gene3D" id="1.20.58.530">
    <property type="match status" value="1"/>
</dbReference>
<dbReference type="Gene3D" id="3.40.850.10">
    <property type="entry name" value="Kinesin motor domain"/>
    <property type="match status" value="1"/>
</dbReference>
<keyword evidence="4 6" id="KW-0505">Motor protein</keyword>
<evidence type="ECO:0000313" key="9">
    <source>
        <dbReference type="Proteomes" id="UP001516400"/>
    </source>
</evidence>
<accession>A0ABD2N6A3</accession>
<evidence type="ECO:0000313" key="8">
    <source>
        <dbReference type="EMBL" id="KAL3273957.1"/>
    </source>
</evidence>
<dbReference type="PANTHER" id="PTHR13140:SF289">
    <property type="entry name" value="UNCONVENTIONAL MYOSIN-XIX"/>
    <property type="match status" value="1"/>
</dbReference>
<organism evidence="8 9">
    <name type="scientific">Cryptolaemus montrouzieri</name>
    <dbReference type="NCBI Taxonomy" id="559131"/>
    <lineage>
        <taxon>Eukaryota</taxon>
        <taxon>Metazoa</taxon>
        <taxon>Ecdysozoa</taxon>
        <taxon>Arthropoda</taxon>
        <taxon>Hexapoda</taxon>
        <taxon>Insecta</taxon>
        <taxon>Pterygota</taxon>
        <taxon>Neoptera</taxon>
        <taxon>Endopterygota</taxon>
        <taxon>Coleoptera</taxon>
        <taxon>Polyphaga</taxon>
        <taxon>Cucujiformia</taxon>
        <taxon>Coccinelloidea</taxon>
        <taxon>Coccinellidae</taxon>
        <taxon>Scymninae</taxon>
        <taxon>Scymnini</taxon>
        <taxon>Cryptolaemus</taxon>
    </lineage>
</organism>
<dbReference type="SUPFAM" id="SSF52540">
    <property type="entry name" value="P-loop containing nucleoside triphosphate hydrolases"/>
    <property type="match status" value="1"/>
</dbReference>
<dbReference type="AlphaFoldDB" id="A0ABD2N6A3"/>
<dbReference type="InterPro" id="IPR027417">
    <property type="entry name" value="P-loop_NTPase"/>
</dbReference>
<evidence type="ECO:0000256" key="2">
    <source>
        <dbReference type="ARBA" id="ARBA00022840"/>
    </source>
</evidence>
<dbReference type="Gene3D" id="1.20.120.720">
    <property type="entry name" value="Myosin VI head, motor domain, U50 subdomain"/>
    <property type="match status" value="1"/>
</dbReference>
<gene>
    <name evidence="8" type="ORF">HHI36_015380</name>
</gene>
<evidence type="ECO:0000256" key="4">
    <source>
        <dbReference type="ARBA" id="ARBA00023175"/>
    </source>
</evidence>
<dbReference type="SMART" id="SM00242">
    <property type="entry name" value="MYSc"/>
    <property type="match status" value="1"/>
</dbReference>
<evidence type="ECO:0000256" key="3">
    <source>
        <dbReference type="ARBA" id="ARBA00023123"/>
    </source>
</evidence>
<dbReference type="PRINTS" id="PR00193">
    <property type="entry name" value="MYOSINHEAVY"/>
</dbReference>
<dbReference type="GO" id="GO:0003779">
    <property type="term" value="F:actin binding"/>
    <property type="evidence" value="ECO:0007669"/>
    <property type="project" value="UniProtKB-KW"/>
</dbReference>
<comment type="similarity">
    <text evidence="6">Belongs to the TRAFAC class myosin-kinesin ATPase superfamily. Myosin family.</text>
</comment>
<keyword evidence="9" id="KW-1185">Reference proteome</keyword>
<sequence length="499" mass="58078">MSKTTLKELSLDKIEVHKRRDNFRSSIELLQKETDLLNGCDKDITKYYYINNICDLDDKSAENVAEFIKYRFFKKQIYTWSGQTLLAVQPYELRPQKKIYNVNEASINAVVSRAWFKLKNNLGKVNQTIVISGDSGSGKTYSGSVALKYLGSQSDICDDDVLNKVLYKTWCSVPVLAAFGNASTAHNTNSSRFGKLIQMQCRDGRIVGAYIQSFLLERSRVSGPNKGESNFHIFNQILGNVDEITLDQIYLNKSTEYKICPNVFYHEHCSFSDTLEAMKYLQFKDINNILRVLSLILNLGNIEFANKDDKLTIPQDCKHFLNFCAKIFQCNTSSLTQLFVRRLIAPKLRRGSLWYTSCVNIEECQERKNSLMRFLYDKLFNWLIESINNQIYYGHKHDCLGILDIYGFEVFAHNTFEQLCINYANERLQKYYVNDFYDKQVNYLYEKCEKITAKYDMSTYNKRINLMDGTFSVFGILNEECLIKRYNTDIFIEIDFLQA</sequence>
<dbReference type="EMBL" id="JABFTP020000062">
    <property type="protein sequence ID" value="KAL3273957.1"/>
    <property type="molecule type" value="Genomic_DNA"/>
</dbReference>
<proteinExistence type="inferred from homology"/>
<evidence type="ECO:0000256" key="5">
    <source>
        <dbReference type="ARBA" id="ARBA00023203"/>
    </source>
</evidence>
<dbReference type="GO" id="GO:0003774">
    <property type="term" value="F:cytoskeletal motor activity"/>
    <property type="evidence" value="ECO:0007669"/>
    <property type="project" value="UniProtKB-UniRule"/>
</dbReference>
<dbReference type="Proteomes" id="UP001516400">
    <property type="component" value="Unassembled WGS sequence"/>
</dbReference>
<dbReference type="PANTHER" id="PTHR13140">
    <property type="entry name" value="MYOSIN"/>
    <property type="match status" value="1"/>
</dbReference>
<keyword evidence="2 6" id="KW-0067">ATP-binding</keyword>
<evidence type="ECO:0000259" key="7">
    <source>
        <dbReference type="PROSITE" id="PS51456"/>
    </source>
</evidence>
<dbReference type="GO" id="GO:0005524">
    <property type="term" value="F:ATP binding"/>
    <property type="evidence" value="ECO:0007669"/>
    <property type="project" value="UniProtKB-UniRule"/>
</dbReference>
<keyword evidence="1 6" id="KW-0547">Nucleotide-binding</keyword>
<dbReference type="InterPro" id="IPR001609">
    <property type="entry name" value="Myosin_head_motor_dom-like"/>
</dbReference>
<reference evidence="8 9" key="1">
    <citation type="journal article" date="2021" name="BMC Biol.">
        <title>Horizontally acquired antibacterial genes associated with adaptive radiation of ladybird beetles.</title>
        <authorList>
            <person name="Li H.S."/>
            <person name="Tang X.F."/>
            <person name="Huang Y.H."/>
            <person name="Xu Z.Y."/>
            <person name="Chen M.L."/>
            <person name="Du X.Y."/>
            <person name="Qiu B.Y."/>
            <person name="Chen P.T."/>
            <person name="Zhang W."/>
            <person name="Slipinski A."/>
            <person name="Escalona H.E."/>
            <person name="Waterhouse R.M."/>
            <person name="Zwick A."/>
            <person name="Pang H."/>
        </authorList>
    </citation>
    <scope>NUCLEOTIDE SEQUENCE [LARGE SCALE GENOMIC DNA]</scope>
    <source>
        <strain evidence="8">SYSU2018</strain>
    </source>
</reference>
<feature type="binding site" evidence="6">
    <location>
        <begin position="133"/>
        <end position="140"/>
    </location>
    <ligand>
        <name>ATP</name>
        <dbReference type="ChEBI" id="CHEBI:30616"/>
    </ligand>
</feature>